<gene>
    <name evidence="1" type="ORF">IB75_10775</name>
</gene>
<dbReference type="EMBL" id="JPGN01000063">
    <property type="protein sequence ID" value="KFI19084.1"/>
    <property type="molecule type" value="Genomic_DNA"/>
</dbReference>
<accession>A0A0E2Z0Q3</accession>
<evidence type="ECO:0000313" key="2">
    <source>
        <dbReference type="Proteomes" id="UP000028839"/>
    </source>
</evidence>
<dbReference type="AlphaFoldDB" id="A0A0E2Z0Q3"/>
<reference evidence="1 2" key="1">
    <citation type="submission" date="2014-07" db="EMBL/GenBank/DDBJ databases">
        <title>Comparative analysis of Nitrosococcus oceani genome inventories of strains from Pacific and Atlantic gyres.</title>
        <authorList>
            <person name="Lim C.K."/>
            <person name="Wang L."/>
            <person name="Sayavedra-Soto L.A."/>
            <person name="Klotz M.G."/>
        </authorList>
    </citation>
    <scope>NUCLEOTIDE SEQUENCE [LARGE SCALE GENOMIC DNA]</scope>
    <source>
        <strain evidence="1 2">C-27</strain>
    </source>
</reference>
<name>A0A0E2Z0Q3_9GAMM</name>
<sequence length="75" mass="7851">MDIDFPSADRPLVSHAGQYFPWQAITLAEASMNVGGSEIAGATSTAHDSKLAGNIFMPYLAGLPAAETILNTDGR</sequence>
<protein>
    <submittedName>
        <fullName evidence="1">Uncharacterized protein</fullName>
    </submittedName>
</protein>
<organism evidence="1 2">
    <name type="scientific">Nitrosococcus oceani C-27</name>
    <dbReference type="NCBI Taxonomy" id="314279"/>
    <lineage>
        <taxon>Bacteria</taxon>
        <taxon>Pseudomonadati</taxon>
        <taxon>Pseudomonadota</taxon>
        <taxon>Gammaproteobacteria</taxon>
        <taxon>Chromatiales</taxon>
        <taxon>Chromatiaceae</taxon>
        <taxon>Nitrosococcus</taxon>
    </lineage>
</organism>
<dbReference type="Proteomes" id="UP000028839">
    <property type="component" value="Unassembled WGS sequence"/>
</dbReference>
<comment type="caution">
    <text evidence="1">The sequence shown here is derived from an EMBL/GenBank/DDBJ whole genome shotgun (WGS) entry which is preliminary data.</text>
</comment>
<proteinExistence type="predicted"/>
<evidence type="ECO:0000313" key="1">
    <source>
        <dbReference type="EMBL" id="KFI19084.1"/>
    </source>
</evidence>
<dbReference type="HOGENOM" id="CLU_2667371_0_0_6"/>